<keyword evidence="1" id="KW-0472">Membrane</keyword>
<accession>A0A8E2EUW5</accession>
<dbReference type="AlphaFoldDB" id="A0A8E2EUW5"/>
<proteinExistence type="predicted"/>
<dbReference type="Gene3D" id="2.120.10.70">
    <property type="entry name" value="Fucose-specific lectin"/>
    <property type="match status" value="1"/>
</dbReference>
<feature type="transmembrane region" description="Helical" evidence="1">
    <location>
        <begin position="139"/>
        <end position="162"/>
    </location>
</feature>
<evidence type="ECO:0000313" key="3">
    <source>
        <dbReference type="Proteomes" id="UP000250140"/>
    </source>
</evidence>
<protein>
    <submittedName>
        <fullName evidence="2">Uncharacterized protein</fullName>
    </submittedName>
</protein>
<evidence type="ECO:0000313" key="2">
    <source>
        <dbReference type="EMBL" id="OCL05289.1"/>
    </source>
</evidence>
<organism evidence="2 3">
    <name type="scientific">Glonium stellatum</name>
    <dbReference type="NCBI Taxonomy" id="574774"/>
    <lineage>
        <taxon>Eukaryota</taxon>
        <taxon>Fungi</taxon>
        <taxon>Dikarya</taxon>
        <taxon>Ascomycota</taxon>
        <taxon>Pezizomycotina</taxon>
        <taxon>Dothideomycetes</taxon>
        <taxon>Pleosporomycetidae</taxon>
        <taxon>Gloniales</taxon>
        <taxon>Gloniaceae</taxon>
        <taxon>Glonium</taxon>
    </lineage>
</organism>
<dbReference type="EMBL" id="KV750329">
    <property type="protein sequence ID" value="OCL05289.1"/>
    <property type="molecule type" value="Genomic_DNA"/>
</dbReference>
<reference evidence="2 3" key="1">
    <citation type="journal article" date="2016" name="Nat. Commun.">
        <title>Ectomycorrhizal ecology is imprinted in the genome of the dominant symbiotic fungus Cenococcum geophilum.</title>
        <authorList>
            <consortium name="DOE Joint Genome Institute"/>
            <person name="Peter M."/>
            <person name="Kohler A."/>
            <person name="Ohm R.A."/>
            <person name="Kuo A."/>
            <person name="Krutzmann J."/>
            <person name="Morin E."/>
            <person name="Arend M."/>
            <person name="Barry K.W."/>
            <person name="Binder M."/>
            <person name="Choi C."/>
            <person name="Clum A."/>
            <person name="Copeland A."/>
            <person name="Grisel N."/>
            <person name="Haridas S."/>
            <person name="Kipfer T."/>
            <person name="LaButti K."/>
            <person name="Lindquist E."/>
            <person name="Lipzen A."/>
            <person name="Maire R."/>
            <person name="Meier B."/>
            <person name="Mihaltcheva S."/>
            <person name="Molinier V."/>
            <person name="Murat C."/>
            <person name="Poggeler S."/>
            <person name="Quandt C.A."/>
            <person name="Sperisen C."/>
            <person name="Tritt A."/>
            <person name="Tisserant E."/>
            <person name="Crous P.W."/>
            <person name="Henrissat B."/>
            <person name="Nehls U."/>
            <person name="Egli S."/>
            <person name="Spatafora J.W."/>
            <person name="Grigoriev I.V."/>
            <person name="Martin F.M."/>
        </authorList>
    </citation>
    <scope>NUCLEOTIDE SEQUENCE [LARGE SCALE GENOMIC DNA]</scope>
    <source>
        <strain evidence="2 3">CBS 207.34</strain>
    </source>
</reference>
<evidence type="ECO:0000256" key="1">
    <source>
        <dbReference type="SAM" id="Phobius"/>
    </source>
</evidence>
<gene>
    <name evidence="2" type="ORF">AOQ84DRAFT_413927</name>
</gene>
<keyword evidence="1" id="KW-0812">Transmembrane</keyword>
<keyword evidence="3" id="KW-1185">Reference proteome</keyword>
<dbReference type="Proteomes" id="UP000250140">
    <property type="component" value="Unassembled WGS sequence"/>
</dbReference>
<sequence length="252" mass="27010">MNIELDWASLAVWPHYEGYGELRVGLGRASGRAPDLNCNETATCRKAGLSLNGQTALMDLEKVDTDDGLHKTPAEKLSDILPELLLGPHPSDYPYPEVYHGHGNGGNPASSVEPLRNELPGSTINPKGRRYCGLRPPTFFLNLMLFAVIVAGTIGGAVRGAIATTTSGNAKATSLVTSPSSTPTILAIAACGCDGNKFIVHQNPFGDLYMLGYYNQSNKWNSPTQISITNPAIEKTPLAAVCWPWGVYLLQN</sequence>
<keyword evidence="1" id="KW-1133">Transmembrane helix</keyword>
<name>A0A8E2EUW5_9PEZI</name>